<comment type="caution">
    <text evidence="1">The sequence shown here is derived from an EMBL/GenBank/DDBJ whole genome shotgun (WGS) entry which is preliminary data.</text>
</comment>
<proteinExistence type="predicted"/>
<reference evidence="1 2" key="1">
    <citation type="submission" date="2022-01" db="EMBL/GenBank/DDBJ databases">
        <title>A high-quality chromosome-level genome assembly of rohu carp, Labeo rohita.</title>
        <authorList>
            <person name="Arick M.A. II"/>
            <person name="Hsu C.-Y."/>
            <person name="Magbanua Z."/>
            <person name="Pechanova O."/>
            <person name="Grover C."/>
            <person name="Miller E."/>
            <person name="Thrash A."/>
            <person name="Ezzel L."/>
            <person name="Alam S."/>
            <person name="Benzie J."/>
            <person name="Hamilton M."/>
            <person name="Karsi A."/>
            <person name="Lawrence M.L."/>
            <person name="Peterson D.G."/>
        </authorList>
    </citation>
    <scope>NUCLEOTIDE SEQUENCE [LARGE SCALE GENOMIC DNA]</scope>
    <source>
        <strain evidence="2">BAU-BD-2019</strain>
        <tissue evidence="1">Blood</tissue>
    </source>
</reference>
<dbReference type="Proteomes" id="UP000830375">
    <property type="component" value="Unassembled WGS sequence"/>
</dbReference>
<evidence type="ECO:0000313" key="1">
    <source>
        <dbReference type="EMBL" id="KAI2644243.1"/>
    </source>
</evidence>
<evidence type="ECO:0000313" key="2">
    <source>
        <dbReference type="Proteomes" id="UP000830375"/>
    </source>
</evidence>
<gene>
    <name evidence="1" type="ORF">H4Q32_026286</name>
</gene>
<sequence length="139" mass="15784">MAFNIDPVPWKTFTNNTNTGFGYKVIQKGASLLVSDPLIQLSQTQRGQIYDCSVTRGNCMPMAITNYLFIFFFLYDALKYVKYNSFIFCNNKYFLFLFNKVPAEAVNMSLGLSMTLDPQSSNAVVSYGTFLKCNNIKNL</sequence>
<accession>A0ABQ8L0I7</accession>
<dbReference type="InterPro" id="IPR028994">
    <property type="entry name" value="Integrin_alpha_N"/>
</dbReference>
<keyword evidence="2" id="KW-1185">Reference proteome</keyword>
<name>A0ABQ8L0I7_LABRO</name>
<protein>
    <submittedName>
        <fullName evidence="1">Integrin alpha-M</fullName>
    </submittedName>
</protein>
<dbReference type="Gene3D" id="2.130.10.130">
    <property type="entry name" value="Integrin alpha, N-terminal"/>
    <property type="match status" value="1"/>
</dbReference>
<organism evidence="1 2">
    <name type="scientific">Labeo rohita</name>
    <name type="common">Indian major carp</name>
    <name type="synonym">Cyprinus rohita</name>
    <dbReference type="NCBI Taxonomy" id="84645"/>
    <lineage>
        <taxon>Eukaryota</taxon>
        <taxon>Metazoa</taxon>
        <taxon>Chordata</taxon>
        <taxon>Craniata</taxon>
        <taxon>Vertebrata</taxon>
        <taxon>Euteleostomi</taxon>
        <taxon>Actinopterygii</taxon>
        <taxon>Neopterygii</taxon>
        <taxon>Teleostei</taxon>
        <taxon>Ostariophysi</taxon>
        <taxon>Cypriniformes</taxon>
        <taxon>Cyprinidae</taxon>
        <taxon>Labeoninae</taxon>
        <taxon>Labeonini</taxon>
        <taxon>Labeo</taxon>
    </lineage>
</organism>
<dbReference type="EMBL" id="JACTAM010002591">
    <property type="protein sequence ID" value="KAI2644243.1"/>
    <property type="molecule type" value="Genomic_DNA"/>
</dbReference>
<keyword evidence="1" id="KW-0401">Integrin</keyword>
<dbReference type="GO" id="GO:0007229">
    <property type="term" value="P:integrin-mediated signaling pathway"/>
    <property type="evidence" value="ECO:0007669"/>
    <property type="project" value="UniProtKB-KW"/>
</dbReference>